<accession>A0ABW8NMN5</accession>
<name>A0ABW8NMN5_9GAMM</name>
<dbReference type="RefSeq" id="WP_369857009.1">
    <property type="nucleotide sequence ID" value="NZ_JBBKTX010000027.1"/>
</dbReference>
<gene>
    <name evidence="2" type="ORF">WG929_17740</name>
</gene>
<dbReference type="Pfam" id="PF02169">
    <property type="entry name" value="LPP20"/>
    <property type="match status" value="1"/>
</dbReference>
<keyword evidence="3" id="KW-1185">Reference proteome</keyword>
<evidence type="ECO:0000313" key="3">
    <source>
        <dbReference type="Proteomes" id="UP001620597"/>
    </source>
</evidence>
<evidence type="ECO:0000259" key="1">
    <source>
        <dbReference type="Pfam" id="PF02169"/>
    </source>
</evidence>
<keyword evidence="2" id="KW-0449">Lipoprotein</keyword>
<dbReference type="EMBL" id="JBBKTX010000027">
    <property type="protein sequence ID" value="MFK4754257.1"/>
    <property type="molecule type" value="Genomic_DNA"/>
</dbReference>
<feature type="domain" description="Lipoprotein LPP20-like" evidence="1">
    <location>
        <begin position="69"/>
        <end position="143"/>
    </location>
</feature>
<sequence length="200" mass="22325">MKRVLYLQILVCTALIMTGCSDMLMRHSSTPKDAEAYFSPVEQQIDPIAPMLLRVVGYGAMANGKGMTDAQRRLLAIRAARMDAYRAMAERVYGTAIQGSTTVRDMVVENDRLKTYIETWLHGARVVSSDVMPDGTVETLLEMTIDQGFRNCLQTMDNQRVNVDCRVSLGGASLSQFVERQRSRVKGEAPVPDSGFYFIE</sequence>
<organism evidence="2 3">
    <name type="scientific">Oceanobacter antarcticus</name>
    <dbReference type="NCBI Taxonomy" id="3133425"/>
    <lineage>
        <taxon>Bacteria</taxon>
        <taxon>Pseudomonadati</taxon>
        <taxon>Pseudomonadota</taxon>
        <taxon>Gammaproteobacteria</taxon>
        <taxon>Oceanospirillales</taxon>
        <taxon>Oceanospirillaceae</taxon>
        <taxon>Oceanobacter</taxon>
    </lineage>
</organism>
<comment type="caution">
    <text evidence="2">The sequence shown here is derived from an EMBL/GenBank/DDBJ whole genome shotgun (WGS) entry which is preliminary data.</text>
</comment>
<dbReference type="Proteomes" id="UP001620597">
    <property type="component" value="Unassembled WGS sequence"/>
</dbReference>
<protein>
    <submittedName>
        <fullName evidence="2">LPP20 family lipoprotein</fullName>
    </submittedName>
</protein>
<dbReference type="InterPro" id="IPR024952">
    <property type="entry name" value="LPP20-like_dom"/>
</dbReference>
<evidence type="ECO:0000313" key="2">
    <source>
        <dbReference type="EMBL" id="MFK4754257.1"/>
    </source>
</evidence>
<proteinExistence type="predicted"/>
<reference evidence="2 3" key="1">
    <citation type="submission" date="2024-03" db="EMBL/GenBank/DDBJ databases">
        <title>High-quality draft genome sequence of Oceanobacter sp. wDCs-4.</title>
        <authorList>
            <person name="Dong C."/>
        </authorList>
    </citation>
    <scope>NUCLEOTIDE SEQUENCE [LARGE SCALE GENOMIC DNA]</scope>
    <source>
        <strain evidence="3">wDCs-4</strain>
    </source>
</reference>
<dbReference type="PROSITE" id="PS51257">
    <property type="entry name" value="PROKAR_LIPOPROTEIN"/>
    <property type="match status" value="1"/>
</dbReference>